<keyword evidence="1" id="KW-1133">Transmembrane helix</keyword>
<keyword evidence="1" id="KW-0812">Transmembrane</keyword>
<protein>
    <recommendedName>
        <fullName evidence="4">Methyltransferase-like protein 13</fullName>
    </recommendedName>
</protein>
<dbReference type="Gene3D" id="3.40.50.150">
    <property type="entry name" value="Vaccinia Virus protein VP39"/>
    <property type="match status" value="1"/>
</dbReference>
<keyword evidence="1" id="KW-0472">Membrane</keyword>
<evidence type="ECO:0008006" key="4">
    <source>
        <dbReference type="Google" id="ProtNLM"/>
    </source>
</evidence>
<dbReference type="OrthoDB" id="411785at2759"/>
<reference evidence="2 3" key="1">
    <citation type="journal article" date="2017" name="Curr. Biol.">
        <title>Genome architecture and evolution of a unichromosomal asexual nematode.</title>
        <authorList>
            <person name="Fradin H."/>
            <person name="Zegar C."/>
            <person name="Gutwein M."/>
            <person name="Lucas J."/>
            <person name="Kovtun M."/>
            <person name="Corcoran D."/>
            <person name="Baugh L.R."/>
            <person name="Kiontke K."/>
            <person name="Gunsalus K."/>
            <person name="Fitch D.H."/>
            <person name="Piano F."/>
        </authorList>
    </citation>
    <scope>NUCLEOTIDE SEQUENCE [LARGE SCALE GENOMIC DNA]</scope>
    <source>
        <strain evidence="2">PF1309</strain>
    </source>
</reference>
<sequence>MPQGLISDDSATPYAILMRRQNDAGRCMNRCFQNPTRARIFVYFIIIGIFVYLAIFIYTMMLTSTILIDDTVVTMVPKHVVQQRSDFDSTILERVCSKMTSRCYTVKDMRAKTDPDFIERHLFVDGFEDESESIARLIPPKGATFENSDTRIWQINHKYLMTEYIYCLAISPFLVSSISETESNEGKKVLELGLGGGSLDMFLHTHFPLMQITAIELEQVVAELAEKWFGVKNDTSLSYDVIFLDACDLDQFVPCPAKNFRNPEIIKTMKNLLTNTGVLIVNMLPMKDDEEQLESAMKVFTDTFPSCLKFRLAREVNVVLACTKLGIKEPNSMMEFYRKRVVKLAHALGVPHFANSLLIK</sequence>
<dbReference type="EMBL" id="LIAE01006976">
    <property type="protein sequence ID" value="PAV83232.1"/>
    <property type="molecule type" value="Genomic_DNA"/>
</dbReference>
<name>A0A2A2LAN8_9BILA</name>
<evidence type="ECO:0000313" key="3">
    <source>
        <dbReference type="Proteomes" id="UP000218231"/>
    </source>
</evidence>
<gene>
    <name evidence="2" type="ORF">WR25_15575</name>
</gene>
<dbReference type="AlphaFoldDB" id="A0A2A2LAN8"/>
<keyword evidence="3" id="KW-1185">Reference proteome</keyword>
<organism evidence="2 3">
    <name type="scientific">Diploscapter pachys</name>
    <dbReference type="NCBI Taxonomy" id="2018661"/>
    <lineage>
        <taxon>Eukaryota</taxon>
        <taxon>Metazoa</taxon>
        <taxon>Ecdysozoa</taxon>
        <taxon>Nematoda</taxon>
        <taxon>Chromadorea</taxon>
        <taxon>Rhabditida</taxon>
        <taxon>Rhabditina</taxon>
        <taxon>Rhabditomorpha</taxon>
        <taxon>Rhabditoidea</taxon>
        <taxon>Rhabditidae</taxon>
        <taxon>Diploscapter</taxon>
    </lineage>
</organism>
<proteinExistence type="predicted"/>
<dbReference type="Proteomes" id="UP000218231">
    <property type="component" value="Unassembled WGS sequence"/>
</dbReference>
<evidence type="ECO:0000313" key="2">
    <source>
        <dbReference type="EMBL" id="PAV83232.1"/>
    </source>
</evidence>
<feature type="transmembrane region" description="Helical" evidence="1">
    <location>
        <begin position="40"/>
        <end position="61"/>
    </location>
</feature>
<comment type="caution">
    <text evidence="2">The sequence shown here is derived from an EMBL/GenBank/DDBJ whole genome shotgun (WGS) entry which is preliminary data.</text>
</comment>
<dbReference type="STRING" id="2018661.A0A2A2LAN8"/>
<evidence type="ECO:0000256" key="1">
    <source>
        <dbReference type="SAM" id="Phobius"/>
    </source>
</evidence>
<accession>A0A2A2LAN8</accession>
<dbReference type="SUPFAM" id="SSF53335">
    <property type="entry name" value="S-adenosyl-L-methionine-dependent methyltransferases"/>
    <property type="match status" value="1"/>
</dbReference>
<dbReference type="InterPro" id="IPR029063">
    <property type="entry name" value="SAM-dependent_MTases_sf"/>
</dbReference>